<protein>
    <submittedName>
        <fullName evidence="1">Uncharacterized protein</fullName>
    </submittedName>
</protein>
<dbReference type="Proteomes" id="UP000004994">
    <property type="component" value="Chromosome 5"/>
</dbReference>
<reference evidence="1" key="1">
    <citation type="journal article" date="2012" name="Nature">
        <title>The tomato genome sequence provides insights into fleshy fruit evolution.</title>
        <authorList>
            <consortium name="Tomato Genome Consortium"/>
        </authorList>
    </citation>
    <scope>NUCLEOTIDE SEQUENCE [LARGE SCALE GENOMIC DNA]</scope>
    <source>
        <strain evidence="1">cv. Heinz 1706</strain>
    </source>
</reference>
<sequence>MIFPFDPFVFSVVRTTTLRPNTDVAKSIISSAELTHCFVSPGLGALSHSLSASPIIFATCESLAAWKIFFSSSIFEVEKGFEVLFPSCSVVGIGSEMQIRDIGPRGVIGELTRPPWSICAIAVETLDRRIATRGTIVVKLIIMRRISTVAPERIHREIFFLCIVLERVESETRFFGTHSMEMPCSEETMALITFWRKRVPRFISIFSHNNLH</sequence>
<organism evidence="1">
    <name type="scientific">Solanum lycopersicum</name>
    <name type="common">Tomato</name>
    <name type="synonym">Lycopersicon esculentum</name>
    <dbReference type="NCBI Taxonomy" id="4081"/>
    <lineage>
        <taxon>Eukaryota</taxon>
        <taxon>Viridiplantae</taxon>
        <taxon>Streptophyta</taxon>
        <taxon>Embryophyta</taxon>
        <taxon>Tracheophyta</taxon>
        <taxon>Spermatophyta</taxon>
        <taxon>Magnoliopsida</taxon>
        <taxon>eudicotyledons</taxon>
        <taxon>Gunneridae</taxon>
        <taxon>Pentapetalae</taxon>
        <taxon>asterids</taxon>
        <taxon>lamiids</taxon>
        <taxon>Solanales</taxon>
        <taxon>Solanaceae</taxon>
        <taxon>Solanoideae</taxon>
        <taxon>Solaneae</taxon>
        <taxon>Solanum</taxon>
        <taxon>Solanum subgen. Lycopersicon</taxon>
    </lineage>
</organism>
<dbReference type="InParanoid" id="A0A3Q7GCI3"/>
<dbReference type="AlphaFoldDB" id="A0A3Q7GCI3"/>
<proteinExistence type="predicted"/>
<keyword evidence="2" id="KW-1185">Reference proteome</keyword>
<name>A0A3Q7GCI3_SOLLC</name>
<accession>A0A3Q7GCI3</accession>
<dbReference type="Gramene" id="Solyc05g005535.1.1">
    <property type="protein sequence ID" value="Solyc05g005535.1.1"/>
    <property type="gene ID" value="Solyc05g005535.1"/>
</dbReference>
<evidence type="ECO:0000313" key="2">
    <source>
        <dbReference type="Proteomes" id="UP000004994"/>
    </source>
</evidence>
<reference evidence="1" key="2">
    <citation type="submission" date="2019-01" db="UniProtKB">
        <authorList>
            <consortium name="EnsemblPlants"/>
        </authorList>
    </citation>
    <scope>IDENTIFICATION</scope>
    <source>
        <strain evidence="1">cv. Heinz 1706</strain>
    </source>
</reference>
<evidence type="ECO:0000313" key="1">
    <source>
        <dbReference type="EnsemblPlants" id="Solyc05g005535.1.1"/>
    </source>
</evidence>
<dbReference type="EnsemblPlants" id="Solyc05g005535.1.1">
    <property type="protein sequence ID" value="Solyc05g005535.1.1"/>
    <property type="gene ID" value="Solyc05g005535.1"/>
</dbReference>